<dbReference type="STRING" id="78245.Xaut_3441"/>
<dbReference type="OrthoDB" id="8410905at2"/>
<dbReference type="KEGG" id="xau:Xaut_3441"/>
<proteinExistence type="predicted"/>
<sequence length="137" mass="14810">MIPVLHEALCNGQRLRLFRPPADGTDFPWHAMDDLHACLGLPAELRRTIMRGIRSQVIVHTVATADGIVTIAPHFMAYGLIEGAIERGHAPAWAEKEYRLSMVVAMKKMTAHLGEAGSLGFAIAAARRQADDDGGAA</sequence>
<dbReference type="Proteomes" id="UP000002417">
    <property type="component" value="Chromosome"/>
</dbReference>
<name>A7IKX7_XANP2</name>
<reference evidence="1 2" key="1">
    <citation type="submission" date="2007-07" db="EMBL/GenBank/DDBJ databases">
        <title>Complete sequence of chromosome of Xanthobacter autotrophicus Py2.</title>
        <authorList>
            <consortium name="US DOE Joint Genome Institute"/>
            <person name="Copeland A."/>
            <person name="Lucas S."/>
            <person name="Lapidus A."/>
            <person name="Barry K."/>
            <person name="Glavina del Rio T."/>
            <person name="Hammon N."/>
            <person name="Israni S."/>
            <person name="Dalin E."/>
            <person name="Tice H."/>
            <person name="Pitluck S."/>
            <person name="Sims D."/>
            <person name="Brettin T."/>
            <person name="Bruce D."/>
            <person name="Detter J.C."/>
            <person name="Han C."/>
            <person name="Tapia R."/>
            <person name="Brainard J."/>
            <person name="Schmutz J."/>
            <person name="Larimer F."/>
            <person name="Land M."/>
            <person name="Hauser L."/>
            <person name="Kyrpides N."/>
            <person name="Kim E."/>
            <person name="Ensigns S.A."/>
            <person name="Richardson P."/>
        </authorList>
    </citation>
    <scope>NUCLEOTIDE SEQUENCE [LARGE SCALE GENOMIC DNA]</scope>
    <source>
        <strain evidence="2">ATCC BAA-1158 / Py2</strain>
    </source>
</reference>
<keyword evidence="2" id="KW-1185">Reference proteome</keyword>
<accession>A7IKX7</accession>
<evidence type="ECO:0000313" key="2">
    <source>
        <dbReference type="Proteomes" id="UP000002417"/>
    </source>
</evidence>
<dbReference type="HOGENOM" id="CLU_1864368_0_0_5"/>
<gene>
    <name evidence="1" type="ordered locus">Xaut_3441</name>
</gene>
<dbReference type="EMBL" id="CP000781">
    <property type="protein sequence ID" value="ABS68670.1"/>
    <property type="molecule type" value="Genomic_DNA"/>
</dbReference>
<organism evidence="1 2">
    <name type="scientific">Xanthobacter autotrophicus (strain ATCC BAA-1158 / Py2)</name>
    <dbReference type="NCBI Taxonomy" id="78245"/>
    <lineage>
        <taxon>Bacteria</taxon>
        <taxon>Pseudomonadati</taxon>
        <taxon>Pseudomonadota</taxon>
        <taxon>Alphaproteobacteria</taxon>
        <taxon>Hyphomicrobiales</taxon>
        <taxon>Xanthobacteraceae</taxon>
        <taxon>Xanthobacter</taxon>
    </lineage>
</organism>
<protein>
    <submittedName>
        <fullName evidence="1">Uncharacterized protein</fullName>
    </submittedName>
</protein>
<evidence type="ECO:0000313" key="1">
    <source>
        <dbReference type="EMBL" id="ABS68670.1"/>
    </source>
</evidence>
<dbReference type="AlphaFoldDB" id="A7IKX7"/>